<proteinExistence type="predicted"/>
<organism evidence="1 2">
    <name type="scientific">Knufia fluminis</name>
    <dbReference type="NCBI Taxonomy" id="191047"/>
    <lineage>
        <taxon>Eukaryota</taxon>
        <taxon>Fungi</taxon>
        <taxon>Dikarya</taxon>
        <taxon>Ascomycota</taxon>
        <taxon>Pezizomycotina</taxon>
        <taxon>Eurotiomycetes</taxon>
        <taxon>Chaetothyriomycetidae</taxon>
        <taxon>Chaetothyriales</taxon>
        <taxon>Trichomeriaceae</taxon>
        <taxon>Knufia</taxon>
    </lineage>
</organism>
<protein>
    <submittedName>
        <fullName evidence="1">Uncharacterized protein</fullName>
    </submittedName>
</protein>
<dbReference type="AlphaFoldDB" id="A0AAN8EJ78"/>
<accession>A0AAN8EJ78</accession>
<name>A0AAN8EJ78_9EURO</name>
<evidence type="ECO:0000313" key="2">
    <source>
        <dbReference type="Proteomes" id="UP001316803"/>
    </source>
</evidence>
<dbReference type="EMBL" id="JAKLMC020000003">
    <property type="protein sequence ID" value="KAK5957104.1"/>
    <property type="molecule type" value="Genomic_DNA"/>
</dbReference>
<reference evidence="1 2" key="1">
    <citation type="submission" date="2022-12" db="EMBL/GenBank/DDBJ databases">
        <title>Genomic features and morphological characterization of a novel Knufia sp. strain isolated from spacecraft assembly facility.</title>
        <authorList>
            <person name="Teixeira M."/>
            <person name="Chander A.M."/>
            <person name="Stajich J.E."/>
            <person name="Venkateswaran K."/>
        </authorList>
    </citation>
    <scope>NUCLEOTIDE SEQUENCE [LARGE SCALE GENOMIC DNA]</scope>
    <source>
        <strain evidence="1 2">FJI-L2-BK-P2</strain>
    </source>
</reference>
<evidence type="ECO:0000313" key="1">
    <source>
        <dbReference type="EMBL" id="KAK5957104.1"/>
    </source>
</evidence>
<comment type="caution">
    <text evidence="1">The sequence shown here is derived from an EMBL/GenBank/DDBJ whole genome shotgun (WGS) entry which is preliminary data.</text>
</comment>
<sequence length="289" mass="33292">MADAPFRLLHLPPELQLMVYQKYFEGSELTITEYSHETEVFVFRDLPSLNLELVSRNVSLDARSLRDRCTSRDLRVEYPDFIKSHLGKFIGDKRYAWVRGHIEALLIDEATYSLNAARVPLELQPDWQTLVVRCSRLTEVVIRFREHRVVVTVPAVASATNKLRKKALREVMRHALDGNTQVDDLHETTIKAYQLPDLAQRLESLDRDGWVSVDFPSCWHTNNDGILFFMSADCAVRPEGSQAHLKRCFCRTFTGYWSDGMGYPVINAASIEEKALMSRWAKDRKMKVA</sequence>
<gene>
    <name evidence="1" type="ORF">OHC33_001473</name>
</gene>
<keyword evidence="2" id="KW-1185">Reference proteome</keyword>
<dbReference type="Proteomes" id="UP001316803">
    <property type="component" value="Unassembled WGS sequence"/>
</dbReference>